<evidence type="ECO:0000313" key="3">
    <source>
        <dbReference type="EMBL" id="TYK19614.1"/>
    </source>
</evidence>
<dbReference type="AlphaFoldDB" id="A0A5D3D7U0"/>
<accession>A0A5D3D7U0</accession>
<evidence type="ECO:0000313" key="2">
    <source>
        <dbReference type="EMBL" id="KAA0033259.1"/>
    </source>
</evidence>
<dbReference type="Proteomes" id="UP000321393">
    <property type="component" value="Unassembled WGS sequence"/>
</dbReference>
<proteinExistence type="predicted"/>
<dbReference type="EMBL" id="SSTD01006822">
    <property type="protein sequence ID" value="TYK19614.1"/>
    <property type="molecule type" value="Genomic_DNA"/>
</dbReference>
<sequence>MDPPPTYPFPFSIPSHDDHPSSPKFQTPHSSPSCRTSLSPNHAPIKPPIINLDPEHIDLNVPIVNLLEGKVKTEKVVEDVAKRDEFAEEVQSDEVAPAKKEVEFCDVLHNVIAESMNATFKEVLLENVALKEQIAILNT</sequence>
<reference evidence="4 5" key="1">
    <citation type="submission" date="2019-08" db="EMBL/GenBank/DDBJ databases">
        <title>Draft genome sequences of two oriental melons (Cucumis melo L. var makuwa).</title>
        <authorList>
            <person name="Kwon S.-Y."/>
        </authorList>
    </citation>
    <scope>NUCLEOTIDE SEQUENCE [LARGE SCALE GENOMIC DNA]</scope>
    <source>
        <strain evidence="5">cv. Chang Bougi</strain>
        <strain evidence="4">cv. SW 3</strain>
        <tissue evidence="3">Leaf</tissue>
    </source>
</reference>
<feature type="compositionally biased region" description="Polar residues" evidence="1">
    <location>
        <begin position="24"/>
        <end position="40"/>
    </location>
</feature>
<name>A0A5D3D7U0_CUCMM</name>
<evidence type="ECO:0000313" key="4">
    <source>
        <dbReference type="Proteomes" id="UP000321393"/>
    </source>
</evidence>
<dbReference type="EMBL" id="SSTE01020899">
    <property type="protein sequence ID" value="KAA0033259.1"/>
    <property type="molecule type" value="Genomic_DNA"/>
</dbReference>
<evidence type="ECO:0000313" key="5">
    <source>
        <dbReference type="Proteomes" id="UP000321947"/>
    </source>
</evidence>
<gene>
    <name evidence="3" type="ORF">E5676_scaffold9G00190</name>
    <name evidence="2" type="ORF">E6C27_scaffold845G00550</name>
</gene>
<evidence type="ECO:0000256" key="1">
    <source>
        <dbReference type="SAM" id="MobiDB-lite"/>
    </source>
</evidence>
<feature type="region of interest" description="Disordered" evidence="1">
    <location>
        <begin position="1"/>
        <end position="47"/>
    </location>
</feature>
<comment type="caution">
    <text evidence="3">The sequence shown here is derived from an EMBL/GenBank/DDBJ whole genome shotgun (WGS) entry which is preliminary data.</text>
</comment>
<protein>
    <submittedName>
        <fullName evidence="3">Uncharacterized protein</fullName>
    </submittedName>
</protein>
<organism evidence="3 5">
    <name type="scientific">Cucumis melo var. makuwa</name>
    <name type="common">Oriental melon</name>
    <dbReference type="NCBI Taxonomy" id="1194695"/>
    <lineage>
        <taxon>Eukaryota</taxon>
        <taxon>Viridiplantae</taxon>
        <taxon>Streptophyta</taxon>
        <taxon>Embryophyta</taxon>
        <taxon>Tracheophyta</taxon>
        <taxon>Spermatophyta</taxon>
        <taxon>Magnoliopsida</taxon>
        <taxon>eudicotyledons</taxon>
        <taxon>Gunneridae</taxon>
        <taxon>Pentapetalae</taxon>
        <taxon>rosids</taxon>
        <taxon>fabids</taxon>
        <taxon>Cucurbitales</taxon>
        <taxon>Cucurbitaceae</taxon>
        <taxon>Benincaseae</taxon>
        <taxon>Cucumis</taxon>
    </lineage>
</organism>
<dbReference type="Proteomes" id="UP000321947">
    <property type="component" value="Unassembled WGS sequence"/>
</dbReference>